<dbReference type="SUPFAM" id="SSF51971">
    <property type="entry name" value="Nucleotide-binding domain"/>
    <property type="match status" value="1"/>
</dbReference>
<evidence type="ECO:0000256" key="3">
    <source>
        <dbReference type="ARBA" id="ARBA00011048"/>
    </source>
</evidence>
<dbReference type="InterPro" id="IPR023753">
    <property type="entry name" value="FAD/NAD-binding_dom"/>
</dbReference>
<keyword evidence="7" id="KW-0560">Oxidoreductase</keyword>
<feature type="domain" description="FAD/NAD(P)-binding" evidence="11">
    <location>
        <begin position="396"/>
        <end position="504"/>
    </location>
</feature>
<keyword evidence="8" id="KW-0408">Iron</keyword>
<dbReference type="PANTHER" id="PTHR42917:SF2">
    <property type="entry name" value="2,4-DIENOYL-COA REDUCTASE [(2E)-ENOYL-COA-PRODUCING]"/>
    <property type="match status" value="1"/>
</dbReference>
<reference evidence="12 13" key="1">
    <citation type="submission" date="2017-04" db="EMBL/GenBank/DDBJ databases">
        <authorList>
            <person name="Afonso C.L."/>
            <person name="Miller P.J."/>
            <person name="Scott M.A."/>
            <person name="Spackman E."/>
            <person name="Goraichik I."/>
            <person name="Dimitrov K.M."/>
            <person name="Suarez D.L."/>
            <person name="Swayne D.E."/>
        </authorList>
    </citation>
    <scope>NUCLEOTIDE SEQUENCE [LARGE SCALE GENOMIC DNA]</scope>
    <source>
        <strain evidence="12 13">B5P</strain>
    </source>
</reference>
<proteinExistence type="inferred from homology"/>
<evidence type="ECO:0000256" key="8">
    <source>
        <dbReference type="ARBA" id="ARBA00023004"/>
    </source>
</evidence>
<evidence type="ECO:0000256" key="1">
    <source>
        <dbReference type="ARBA" id="ARBA00001917"/>
    </source>
</evidence>
<comment type="cofactor">
    <cofactor evidence="1">
        <name>FMN</name>
        <dbReference type="ChEBI" id="CHEBI:58210"/>
    </cofactor>
</comment>
<keyword evidence="5" id="KW-0288">FMN</keyword>
<keyword evidence="6" id="KW-0479">Metal-binding</keyword>
<dbReference type="PANTHER" id="PTHR42917">
    <property type="entry name" value="2,4-DIENOYL-COA REDUCTASE"/>
    <property type="match status" value="1"/>
</dbReference>
<evidence type="ECO:0000256" key="9">
    <source>
        <dbReference type="ARBA" id="ARBA00023014"/>
    </source>
</evidence>
<dbReference type="GO" id="GO:0046872">
    <property type="term" value="F:metal ion binding"/>
    <property type="evidence" value="ECO:0007669"/>
    <property type="project" value="UniProtKB-KW"/>
</dbReference>
<dbReference type="OrthoDB" id="9804454at2"/>
<gene>
    <name evidence="12" type="ORF">SAMN02982922_0617</name>
</gene>
<dbReference type="AlphaFoldDB" id="A0A1X7MSC8"/>
<dbReference type="GO" id="GO:0010181">
    <property type="term" value="F:FMN binding"/>
    <property type="evidence" value="ECO:0007669"/>
    <property type="project" value="InterPro"/>
</dbReference>
<dbReference type="Gene3D" id="3.40.50.720">
    <property type="entry name" value="NAD(P)-binding Rossmann-like Domain"/>
    <property type="match status" value="1"/>
</dbReference>
<dbReference type="InterPro" id="IPR051793">
    <property type="entry name" value="NADH:flavin_oxidoreductase"/>
</dbReference>
<evidence type="ECO:0000256" key="4">
    <source>
        <dbReference type="ARBA" id="ARBA00022630"/>
    </source>
</evidence>
<feature type="domain" description="NADH:flavin oxidoreductase/NADH oxidase N-terminal" evidence="10">
    <location>
        <begin position="11"/>
        <end position="348"/>
    </location>
</feature>
<protein>
    <recommendedName>
        <fullName evidence="14">NADH:flavin oxidoreductase</fullName>
    </recommendedName>
</protein>
<evidence type="ECO:0000313" key="12">
    <source>
        <dbReference type="EMBL" id="SMH27730.1"/>
    </source>
</evidence>
<keyword evidence="4" id="KW-0285">Flavoprotein</keyword>
<dbReference type="SUPFAM" id="SSF51905">
    <property type="entry name" value="FAD/NAD(P)-binding domain"/>
    <property type="match status" value="1"/>
</dbReference>
<dbReference type="SUPFAM" id="SSF51395">
    <property type="entry name" value="FMN-linked oxidoreductases"/>
    <property type="match status" value="1"/>
</dbReference>
<evidence type="ECO:0000256" key="2">
    <source>
        <dbReference type="ARBA" id="ARBA00001966"/>
    </source>
</evidence>
<name>A0A1X7MSC8_9HYPH</name>
<dbReference type="GO" id="GO:0016491">
    <property type="term" value="F:oxidoreductase activity"/>
    <property type="evidence" value="ECO:0007669"/>
    <property type="project" value="UniProtKB-KW"/>
</dbReference>
<evidence type="ECO:0000259" key="10">
    <source>
        <dbReference type="Pfam" id="PF00724"/>
    </source>
</evidence>
<dbReference type="GO" id="GO:0051536">
    <property type="term" value="F:iron-sulfur cluster binding"/>
    <property type="evidence" value="ECO:0007669"/>
    <property type="project" value="UniProtKB-KW"/>
</dbReference>
<evidence type="ECO:0000256" key="7">
    <source>
        <dbReference type="ARBA" id="ARBA00023002"/>
    </source>
</evidence>
<keyword evidence="13" id="KW-1185">Reference proteome</keyword>
<dbReference type="EMBL" id="FXBL01000004">
    <property type="protein sequence ID" value="SMH27730.1"/>
    <property type="molecule type" value="Genomic_DNA"/>
</dbReference>
<evidence type="ECO:0000259" key="11">
    <source>
        <dbReference type="Pfam" id="PF07992"/>
    </source>
</evidence>
<evidence type="ECO:0000313" key="13">
    <source>
        <dbReference type="Proteomes" id="UP000193083"/>
    </source>
</evidence>
<comment type="cofactor">
    <cofactor evidence="2">
        <name>[4Fe-4S] cluster</name>
        <dbReference type="ChEBI" id="CHEBI:49883"/>
    </cofactor>
</comment>
<dbReference type="InterPro" id="IPR001155">
    <property type="entry name" value="OxRdtase_FMN_N"/>
</dbReference>
<dbReference type="InterPro" id="IPR036188">
    <property type="entry name" value="FAD/NAD-bd_sf"/>
</dbReference>
<dbReference type="Gene3D" id="3.20.20.70">
    <property type="entry name" value="Aldolase class I"/>
    <property type="match status" value="1"/>
</dbReference>
<dbReference type="PRINTS" id="PR00368">
    <property type="entry name" value="FADPNR"/>
</dbReference>
<dbReference type="RefSeq" id="WP_085462804.1">
    <property type="nucleotide sequence ID" value="NZ_FXBL01000004.1"/>
</dbReference>
<dbReference type="Gene3D" id="3.50.50.60">
    <property type="entry name" value="FAD/NAD(P)-binding domain"/>
    <property type="match status" value="1"/>
</dbReference>
<dbReference type="Pfam" id="PF00724">
    <property type="entry name" value="Oxidored_FMN"/>
    <property type="match status" value="1"/>
</dbReference>
<keyword evidence="9" id="KW-0411">Iron-sulfur</keyword>
<sequence>MGSPRYERALSPTRIGQVSLRNRIFVPAHTTNFADGNRPSERHKEYHRTKAAGGAGLIIYETIRVHPTSFGRSGATSGADDGCIEPFRKIVACVHDEGAKIFGQIVHMGREVDGTYARTDAWAPSELPWSSSAPVPHEMTEADIALIVDCHVAAAKRLMEAGFDGIEVHLGHGHLLQQFMSPHSNSRTDRYGGTFENRLRFGLETLHAVRTVVPKEIAFGIRISAEEYLPGGLGINEMVPIARRLADEVHLDFINVSHSAYHASYTLSTQMADMQFNREQFRPFPIAIAQSVERAKHRPAIFAVCKFDTMAMADAFLEHPGVEMIGMVRAHIADPDIVRKSIEGREDEIIPCIHCNQGCTGMLQLGQPISCLVNPTAGLERQWPFRLKAGQKEPKRVLIVGGGPAGLEAAITAAARGHDVELWDAKERLGGAVNWIAYMPQRQDFLKLVASQERRAKNRGVRLELSKQASAESVLAYNADVVILATGGIPVARKLEGGGNALTLEDALREPDRLGRRVAVEDNQGSWAIASFVEHVAGSGREVTLYIPNGQIAANVPIYSAYGWRKRVLDYGLRLRTLVSVHGLAGGNLTLRDCWSNELLNGGECDSVVAPTLGTSNTALYRAIVSARTNNISKIVTVGDALAPRTALEAVFEGHRAGRAI</sequence>
<comment type="similarity">
    <text evidence="3">In the N-terminal section; belongs to the NADH:flavin oxidoreductase/NADH oxidase family.</text>
</comment>
<dbReference type="InterPro" id="IPR013785">
    <property type="entry name" value="Aldolase_TIM"/>
</dbReference>
<dbReference type="Pfam" id="PF07992">
    <property type="entry name" value="Pyr_redox_2"/>
    <property type="match status" value="1"/>
</dbReference>
<evidence type="ECO:0000256" key="6">
    <source>
        <dbReference type="ARBA" id="ARBA00022723"/>
    </source>
</evidence>
<accession>A0A1X7MSC8</accession>
<evidence type="ECO:0000256" key="5">
    <source>
        <dbReference type="ARBA" id="ARBA00022643"/>
    </source>
</evidence>
<organism evidence="12 13">
    <name type="scientific">Mesorhizobium australicum</name>
    <dbReference type="NCBI Taxonomy" id="536018"/>
    <lineage>
        <taxon>Bacteria</taxon>
        <taxon>Pseudomonadati</taxon>
        <taxon>Pseudomonadota</taxon>
        <taxon>Alphaproteobacteria</taxon>
        <taxon>Hyphomicrobiales</taxon>
        <taxon>Phyllobacteriaceae</taxon>
        <taxon>Mesorhizobium</taxon>
    </lineage>
</organism>
<evidence type="ECO:0008006" key="14">
    <source>
        <dbReference type="Google" id="ProtNLM"/>
    </source>
</evidence>
<dbReference type="Proteomes" id="UP000193083">
    <property type="component" value="Unassembled WGS sequence"/>
</dbReference>